<proteinExistence type="predicted"/>
<feature type="transmembrane region" description="Helical" evidence="1">
    <location>
        <begin position="34"/>
        <end position="51"/>
    </location>
</feature>
<reference evidence="2 3" key="1">
    <citation type="submission" date="2021-03" db="EMBL/GenBank/DDBJ databases">
        <title>Complete genome of Parasphingorhabdus_sp.JHSY0214.</title>
        <authorList>
            <person name="Yoo J.H."/>
            <person name="Bae J.W."/>
        </authorList>
    </citation>
    <scope>NUCLEOTIDE SEQUENCE [LARGE SCALE GENOMIC DNA]</scope>
    <source>
        <strain evidence="2 3">JHSY0214</strain>
    </source>
</reference>
<gene>
    <name evidence="2" type="ORF">J4G78_09340</name>
</gene>
<keyword evidence="1" id="KW-0812">Transmembrane</keyword>
<dbReference type="RefSeq" id="WP_207986332.1">
    <property type="nucleotide sequence ID" value="NZ_CP071794.1"/>
</dbReference>
<evidence type="ECO:0000313" key="3">
    <source>
        <dbReference type="Proteomes" id="UP000663923"/>
    </source>
</evidence>
<name>A0ABX7T0L2_9SPHN</name>
<keyword evidence="1" id="KW-0472">Membrane</keyword>
<dbReference type="Proteomes" id="UP000663923">
    <property type="component" value="Chromosome"/>
</dbReference>
<keyword evidence="3" id="KW-1185">Reference proteome</keyword>
<dbReference type="EMBL" id="CP071794">
    <property type="protein sequence ID" value="QTD54498.1"/>
    <property type="molecule type" value="Genomic_DNA"/>
</dbReference>
<sequence length="405" mass="45707">MRIPRSFLFFIPVVLLFLLQLVPGLRLILLFLLVPVWSIFFINAAFIGLLIEARLRQIHMLWVLLTVVWFGGYYGWMLHEHIILNKVAKTVAAKNVGQKLSFDSSKQSLVFANGYDAIRFIRQYDVEEVYEFNQSGGENQYSAIRVVDSVVCSKFQRDKIAIAAGVRTIDLAPSHRDRSSGNVNGAACAIRIYERPTKKQIIASLSRVEDQLGNIPIIRTKALVQAQDGDRLILSGANAATLEKFPMPFAGCTPTDKYMEEWKCWIGFARDENKPLIKGYGDDDILSKSLGLQGITANKRKRYDQHQIVKWIDNTIESSTDAELQILDGILSDPSAKAGSDPFQILPYRKDLIEERKEKIIAVIDQLATSTVNGKLNKSMLESLLQRYDSATKELTETLSETNHH</sequence>
<organism evidence="2 3">
    <name type="scientific">Parasphingorhabdus cellanae</name>
    <dbReference type="NCBI Taxonomy" id="2806553"/>
    <lineage>
        <taxon>Bacteria</taxon>
        <taxon>Pseudomonadati</taxon>
        <taxon>Pseudomonadota</taxon>
        <taxon>Alphaproteobacteria</taxon>
        <taxon>Sphingomonadales</taxon>
        <taxon>Sphingomonadaceae</taxon>
        <taxon>Parasphingorhabdus</taxon>
    </lineage>
</organism>
<keyword evidence="1" id="KW-1133">Transmembrane helix</keyword>
<accession>A0ABX7T0L2</accession>
<protein>
    <submittedName>
        <fullName evidence="2">Uncharacterized protein</fullName>
    </submittedName>
</protein>
<evidence type="ECO:0000313" key="2">
    <source>
        <dbReference type="EMBL" id="QTD54498.1"/>
    </source>
</evidence>
<evidence type="ECO:0000256" key="1">
    <source>
        <dbReference type="SAM" id="Phobius"/>
    </source>
</evidence>
<feature type="transmembrane region" description="Helical" evidence="1">
    <location>
        <begin position="58"/>
        <end position="76"/>
    </location>
</feature>